<feature type="signal peptide" evidence="2">
    <location>
        <begin position="1"/>
        <end position="21"/>
    </location>
</feature>
<keyword evidence="3" id="KW-0812">Transmembrane</keyword>
<evidence type="ECO:0000313" key="3">
    <source>
        <dbReference type="EMBL" id="KLU02535.1"/>
    </source>
</evidence>
<feature type="compositionally biased region" description="Polar residues" evidence="1">
    <location>
        <begin position="207"/>
        <end position="220"/>
    </location>
</feature>
<keyword evidence="2" id="KW-0732">Signal</keyword>
<organism evidence="3 4">
    <name type="scientific">Rhodopirellula islandica</name>
    <dbReference type="NCBI Taxonomy" id="595434"/>
    <lineage>
        <taxon>Bacteria</taxon>
        <taxon>Pseudomonadati</taxon>
        <taxon>Planctomycetota</taxon>
        <taxon>Planctomycetia</taxon>
        <taxon>Pirellulales</taxon>
        <taxon>Pirellulaceae</taxon>
        <taxon>Rhodopirellula</taxon>
    </lineage>
</organism>
<evidence type="ECO:0000313" key="4">
    <source>
        <dbReference type="Proteomes" id="UP000036367"/>
    </source>
</evidence>
<feature type="region of interest" description="Disordered" evidence="1">
    <location>
        <begin position="201"/>
        <end position="228"/>
    </location>
</feature>
<keyword evidence="4" id="KW-1185">Reference proteome</keyword>
<evidence type="ECO:0000256" key="1">
    <source>
        <dbReference type="SAM" id="MobiDB-lite"/>
    </source>
</evidence>
<name>A0A0J1B6T5_RHOIS</name>
<gene>
    <name evidence="3" type="ORF">RISK_005601</name>
</gene>
<feature type="chain" id="PRO_5005247793" evidence="2">
    <location>
        <begin position="22"/>
        <end position="295"/>
    </location>
</feature>
<dbReference type="Proteomes" id="UP000036367">
    <property type="component" value="Unassembled WGS sequence"/>
</dbReference>
<dbReference type="OrthoDB" id="250891at2"/>
<reference evidence="3" key="1">
    <citation type="submission" date="2015-05" db="EMBL/GenBank/DDBJ databases">
        <title>Permanent draft genome of Rhodopirellula islandicus K833.</title>
        <authorList>
            <person name="Kizina J."/>
            <person name="Richter M."/>
            <person name="Glockner F.O."/>
            <person name="Harder J."/>
        </authorList>
    </citation>
    <scope>NUCLEOTIDE SEQUENCE [LARGE SCALE GENOMIC DNA]</scope>
    <source>
        <strain evidence="3">K833</strain>
    </source>
</reference>
<dbReference type="AlphaFoldDB" id="A0A0J1B6T5"/>
<accession>A0A0J1B6T5</accession>
<evidence type="ECO:0000256" key="2">
    <source>
        <dbReference type="SAM" id="SignalP"/>
    </source>
</evidence>
<comment type="caution">
    <text evidence="3">The sequence shown here is derived from an EMBL/GenBank/DDBJ whole genome shotgun (WGS) entry which is preliminary data.</text>
</comment>
<dbReference type="PATRIC" id="fig|595434.4.peg.5316"/>
<proteinExistence type="predicted"/>
<dbReference type="EMBL" id="LECT01000044">
    <property type="protein sequence ID" value="KLU02535.1"/>
    <property type="molecule type" value="Genomic_DNA"/>
</dbReference>
<protein>
    <submittedName>
        <fullName evidence="3">Signal peptide and transmembrane protein</fullName>
    </submittedName>
</protein>
<sequence>MKMKRKLLATMLLLVPFGGCASLDDCCYEHTQSARAMVQYVKCGNPDSSCYPHDYKLGWIDGFYEVSTGGSTCPPAVAPARYWKPGQILKDCDNKRHAYYSGWQDGAARAEQFPDTHTIRIFETCECPFPRCEEPCADGTSVPCGMPTMGMPVSDEMIEMAPVPMPTAETTDIEKSFSDLQAAAAKKNAATNLEVGVLPNIAEDGNKPSSTEVSAGSVTRPSAPASEPELVARKNVRSIEAKPASARTTIVRMAEPIAQSLKATTELNDASGNAIALPAGFFEMIETEPVVKLAE</sequence>
<keyword evidence="3" id="KW-0472">Membrane</keyword>